<dbReference type="EMBL" id="KV878214">
    <property type="protein sequence ID" value="OJJ32603.1"/>
    <property type="molecule type" value="Genomic_DNA"/>
</dbReference>
<dbReference type="GO" id="GO:0000324">
    <property type="term" value="C:fungal-type vacuole"/>
    <property type="evidence" value="ECO:0007669"/>
    <property type="project" value="TreeGrafter"/>
</dbReference>
<dbReference type="RefSeq" id="XP_040686280.1">
    <property type="nucleotide sequence ID" value="XM_040837788.1"/>
</dbReference>
<dbReference type="PANTHER" id="PTHR11802:SF453">
    <property type="entry name" value="S1, PUTATIVE-RELATED"/>
    <property type="match status" value="1"/>
</dbReference>
<evidence type="ECO:0000256" key="2">
    <source>
        <dbReference type="ARBA" id="ARBA00022645"/>
    </source>
</evidence>
<organism evidence="7 8">
    <name type="scientific">Aspergillus wentii DTO 134E9</name>
    <dbReference type="NCBI Taxonomy" id="1073089"/>
    <lineage>
        <taxon>Eukaryota</taxon>
        <taxon>Fungi</taxon>
        <taxon>Dikarya</taxon>
        <taxon>Ascomycota</taxon>
        <taxon>Pezizomycotina</taxon>
        <taxon>Eurotiomycetes</taxon>
        <taxon>Eurotiomycetidae</taxon>
        <taxon>Eurotiales</taxon>
        <taxon>Aspergillaceae</taxon>
        <taxon>Aspergillus</taxon>
        <taxon>Aspergillus subgen. Cremei</taxon>
    </lineage>
</organism>
<dbReference type="Proteomes" id="UP000184383">
    <property type="component" value="Unassembled WGS sequence"/>
</dbReference>
<dbReference type="STRING" id="1073089.A0A1L9RCL1"/>
<evidence type="ECO:0000256" key="5">
    <source>
        <dbReference type="ARBA" id="ARBA00023180"/>
    </source>
</evidence>
<evidence type="ECO:0000256" key="6">
    <source>
        <dbReference type="RuleBase" id="RU361156"/>
    </source>
</evidence>
<accession>A0A1L9RCL1</accession>
<keyword evidence="8" id="KW-1185">Reference proteome</keyword>
<keyword evidence="6" id="KW-0732">Signal</keyword>
<keyword evidence="4 6" id="KW-0378">Hydrolase</keyword>
<dbReference type="Gene3D" id="3.40.50.1820">
    <property type="entry name" value="alpha/beta hydrolase"/>
    <property type="match status" value="1"/>
</dbReference>
<name>A0A1L9RCL1_ASPWE</name>
<reference evidence="8" key="1">
    <citation type="journal article" date="2017" name="Genome Biol.">
        <title>Comparative genomics reveals high biological diversity and specific adaptations in the industrially and medically important fungal genus Aspergillus.</title>
        <authorList>
            <person name="de Vries R.P."/>
            <person name="Riley R."/>
            <person name="Wiebenga A."/>
            <person name="Aguilar-Osorio G."/>
            <person name="Amillis S."/>
            <person name="Uchima C.A."/>
            <person name="Anderluh G."/>
            <person name="Asadollahi M."/>
            <person name="Askin M."/>
            <person name="Barry K."/>
            <person name="Battaglia E."/>
            <person name="Bayram O."/>
            <person name="Benocci T."/>
            <person name="Braus-Stromeyer S.A."/>
            <person name="Caldana C."/>
            <person name="Canovas D."/>
            <person name="Cerqueira G.C."/>
            <person name="Chen F."/>
            <person name="Chen W."/>
            <person name="Choi C."/>
            <person name="Clum A."/>
            <person name="Dos Santos R.A."/>
            <person name="Damasio A.R."/>
            <person name="Diallinas G."/>
            <person name="Emri T."/>
            <person name="Fekete E."/>
            <person name="Flipphi M."/>
            <person name="Freyberg S."/>
            <person name="Gallo A."/>
            <person name="Gournas C."/>
            <person name="Habgood R."/>
            <person name="Hainaut M."/>
            <person name="Harispe M.L."/>
            <person name="Henrissat B."/>
            <person name="Hilden K.S."/>
            <person name="Hope R."/>
            <person name="Hossain A."/>
            <person name="Karabika E."/>
            <person name="Karaffa L."/>
            <person name="Karanyi Z."/>
            <person name="Krasevec N."/>
            <person name="Kuo A."/>
            <person name="Kusch H."/>
            <person name="LaButti K."/>
            <person name="Lagendijk E.L."/>
            <person name="Lapidus A."/>
            <person name="Levasseur A."/>
            <person name="Lindquist E."/>
            <person name="Lipzen A."/>
            <person name="Logrieco A.F."/>
            <person name="MacCabe A."/>
            <person name="Maekelae M.R."/>
            <person name="Malavazi I."/>
            <person name="Melin P."/>
            <person name="Meyer V."/>
            <person name="Mielnichuk N."/>
            <person name="Miskei M."/>
            <person name="Molnar A.P."/>
            <person name="Mule G."/>
            <person name="Ngan C.Y."/>
            <person name="Orejas M."/>
            <person name="Orosz E."/>
            <person name="Ouedraogo J.P."/>
            <person name="Overkamp K.M."/>
            <person name="Park H.-S."/>
            <person name="Perrone G."/>
            <person name="Piumi F."/>
            <person name="Punt P.J."/>
            <person name="Ram A.F."/>
            <person name="Ramon A."/>
            <person name="Rauscher S."/>
            <person name="Record E."/>
            <person name="Riano-Pachon D.M."/>
            <person name="Robert V."/>
            <person name="Roehrig J."/>
            <person name="Ruller R."/>
            <person name="Salamov A."/>
            <person name="Salih N.S."/>
            <person name="Samson R.A."/>
            <person name="Sandor E."/>
            <person name="Sanguinetti M."/>
            <person name="Schuetze T."/>
            <person name="Sepcic K."/>
            <person name="Shelest E."/>
            <person name="Sherlock G."/>
            <person name="Sophianopoulou V."/>
            <person name="Squina F.M."/>
            <person name="Sun H."/>
            <person name="Susca A."/>
            <person name="Todd R.B."/>
            <person name="Tsang A."/>
            <person name="Unkles S.E."/>
            <person name="van de Wiele N."/>
            <person name="van Rossen-Uffink D."/>
            <person name="Oliveira J.V."/>
            <person name="Vesth T.C."/>
            <person name="Visser J."/>
            <person name="Yu J.-H."/>
            <person name="Zhou M."/>
            <person name="Andersen M.R."/>
            <person name="Archer D.B."/>
            <person name="Baker S.E."/>
            <person name="Benoit I."/>
            <person name="Brakhage A.A."/>
            <person name="Braus G.H."/>
            <person name="Fischer R."/>
            <person name="Frisvad J.C."/>
            <person name="Goldman G.H."/>
            <person name="Houbraken J."/>
            <person name="Oakley B."/>
            <person name="Pocsi I."/>
            <person name="Scazzocchio C."/>
            <person name="Seiboth B."/>
            <person name="vanKuyk P.A."/>
            <person name="Wortman J."/>
            <person name="Dyer P.S."/>
            <person name="Grigoriev I.V."/>
        </authorList>
    </citation>
    <scope>NUCLEOTIDE SEQUENCE [LARGE SCALE GENOMIC DNA]</scope>
    <source>
        <strain evidence="8">DTO 134E9</strain>
    </source>
</reference>
<dbReference type="InterPro" id="IPR029058">
    <property type="entry name" value="AB_hydrolase_fold"/>
</dbReference>
<dbReference type="GO" id="GO:0006508">
    <property type="term" value="P:proteolysis"/>
    <property type="evidence" value="ECO:0007669"/>
    <property type="project" value="UniProtKB-KW"/>
</dbReference>
<dbReference type="PANTHER" id="PTHR11802">
    <property type="entry name" value="SERINE PROTEASE FAMILY S10 SERINE CARBOXYPEPTIDASE"/>
    <property type="match status" value="1"/>
</dbReference>
<dbReference type="Pfam" id="PF00450">
    <property type="entry name" value="Peptidase_S10"/>
    <property type="match status" value="1"/>
</dbReference>
<gene>
    <name evidence="7" type="ORF">ASPWEDRAFT_52798</name>
</gene>
<dbReference type="AlphaFoldDB" id="A0A1L9RCL1"/>
<feature type="signal peptide" evidence="6">
    <location>
        <begin position="1"/>
        <end position="20"/>
    </location>
</feature>
<proteinExistence type="inferred from homology"/>
<evidence type="ECO:0000313" key="7">
    <source>
        <dbReference type="EMBL" id="OJJ32603.1"/>
    </source>
</evidence>
<evidence type="ECO:0000256" key="1">
    <source>
        <dbReference type="ARBA" id="ARBA00009431"/>
    </source>
</evidence>
<dbReference type="OrthoDB" id="443318at2759"/>
<dbReference type="SUPFAM" id="SSF53474">
    <property type="entry name" value="alpha/beta-Hydrolases"/>
    <property type="match status" value="1"/>
</dbReference>
<evidence type="ECO:0000313" key="8">
    <source>
        <dbReference type="Proteomes" id="UP000184383"/>
    </source>
</evidence>
<keyword evidence="2 6" id="KW-0121">Carboxypeptidase</keyword>
<dbReference type="InterPro" id="IPR018202">
    <property type="entry name" value="Ser_caboxypep_ser_AS"/>
</dbReference>
<comment type="similarity">
    <text evidence="1 6">Belongs to the peptidase S10 family.</text>
</comment>
<dbReference type="GO" id="GO:0004185">
    <property type="term" value="F:serine-type carboxypeptidase activity"/>
    <property type="evidence" value="ECO:0007669"/>
    <property type="project" value="UniProtKB-UniRule"/>
</dbReference>
<sequence>MWLSFNKLLLLASVSSTTSASPSFVPRDGVDYTVYNHAATGSKLEIVKNSGICETTPGVNQYSGYFSVGQNMSMWFWFFESRNNPKTAPLAAYFEGGPGCSSMLGLFQQNGPCHFVNNKTTPSLNEYSWNNYANMLYFDQPIGSGFSYGDTDAVNSTATASPYVWNFLQVFYENFPEYESREFGLTTESYGGHYGPDFVDYIQQQNDKIDKGTVKGEKIDLVALMINNGWYDSAIQSKAYVDYAYDNPYRQLINESERDSYYNAYYAECLPALNACQIKGTDTACKSASSVCAAAMFNKMIAKQDFSVYDVRAPFNDPNPPATYATYLQDTTIQKAIGARVNAFSSTGDNSRSTLATLSKVVQSGINVLIWAGDADWMCNWVGGYAVANNVTFSGQDDFRSKALEPYTVNGTQKGTFKNVDNLSFLRVFEAGHETSFYQPETALQAFTQIMQKKSISST</sequence>
<evidence type="ECO:0000256" key="4">
    <source>
        <dbReference type="ARBA" id="ARBA00022801"/>
    </source>
</evidence>
<dbReference type="PRINTS" id="PR00724">
    <property type="entry name" value="CRBOXYPTASEC"/>
</dbReference>
<dbReference type="PROSITE" id="PS00131">
    <property type="entry name" value="CARBOXYPEPT_SER_SER"/>
    <property type="match status" value="1"/>
</dbReference>
<dbReference type="EC" id="3.4.16.-" evidence="6"/>
<feature type="chain" id="PRO_5011826738" description="Carboxypeptidase" evidence="6">
    <location>
        <begin position="21"/>
        <end position="459"/>
    </location>
</feature>
<dbReference type="InterPro" id="IPR001563">
    <property type="entry name" value="Peptidase_S10"/>
</dbReference>
<dbReference type="VEuPathDB" id="FungiDB:ASPWEDRAFT_52798"/>
<keyword evidence="5" id="KW-0325">Glycoprotein</keyword>
<protein>
    <recommendedName>
        <fullName evidence="6">Carboxypeptidase</fullName>
        <ecNumber evidence="6">3.4.16.-</ecNumber>
    </recommendedName>
</protein>
<evidence type="ECO:0000256" key="3">
    <source>
        <dbReference type="ARBA" id="ARBA00022670"/>
    </source>
</evidence>
<dbReference type="GeneID" id="63753636"/>
<keyword evidence="3 6" id="KW-0645">Protease</keyword>
<dbReference type="Gene3D" id="1.10.287.410">
    <property type="match status" value="1"/>
</dbReference>